<keyword evidence="3" id="KW-1185">Reference proteome</keyword>
<reference evidence="2 3" key="1">
    <citation type="submission" date="2014-04" db="EMBL/GenBank/DDBJ databases">
        <authorList>
            <consortium name="DOE Joint Genome Institute"/>
            <person name="Kuo A."/>
            <person name="Kohler A."/>
            <person name="Jargeat P."/>
            <person name="Nagy L.G."/>
            <person name="Floudas D."/>
            <person name="Copeland A."/>
            <person name="Barry K.W."/>
            <person name="Cichocki N."/>
            <person name="Veneault-Fourrey C."/>
            <person name="LaButti K."/>
            <person name="Lindquist E.A."/>
            <person name="Lipzen A."/>
            <person name="Lundell T."/>
            <person name="Morin E."/>
            <person name="Murat C."/>
            <person name="Sun H."/>
            <person name="Tunlid A."/>
            <person name="Henrissat B."/>
            <person name="Grigoriev I.V."/>
            <person name="Hibbett D.S."/>
            <person name="Martin F."/>
            <person name="Nordberg H.P."/>
            <person name="Cantor M.N."/>
            <person name="Hua S.X."/>
        </authorList>
    </citation>
    <scope>NUCLEOTIDE SEQUENCE [LARGE SCALE GENOMIC DNA]</scope>
    <source>
        <strain evidence="2 3">Ve08.2h10</strain>
    </source>
</reference>
<protein>
    <submittedName>
        <fullName evidence="2">Uncharacterized protein</fullName>
    </submittedName>
</protein>
<feature type="compositionally biased region" description="Basic and acidic residues" evidence="1">
    <location>
        <begin position="64"/>
        <end position="83"/>
    </location>
</feature>
<dbReference type="Proteomes" id="UP000054538">
    <property type="component" value="Unassembled WGS sequence"/>
</dbReference>
<feature type="compositionally biased region" description="Basic residues" evidence="1">
    <location>
        <begin position="84"/>
        <end position="93"/>
    </location>
</feature>
<gene>
    <name evidence="2" type="ORF">PAXRUDRAFT_16747</name>
</gene>
<sequence length="168" mass="18038">MAVIAINKILDQVWAKYLPGDKVPSLVITAEMKMFLIDQPPKSILKGKGADPLEHGGGMAAGGRKVEGKQAWDNKQGVKDGEKGKKKKGKKEKKKEEEKEKERLEKGPDGGKESGCMASDLGGSAAGVEARVGDDADETRGQSWESVIQGDTNVLNQGNNPRSDFYLG</sequence>
<feature type="region of interest" description="Disordered" evidence="1">
    <location>
        <begin position="46"/>
        <end position="168"/>
    </location>
</feature>
<feature type="compositionally biased region" description="Basic and acidic residues" evidence="1">
    <location>
        <begin position="131"/>
        <end position="140"/>
    </location>
</feature>
<dbReference type="AlphaFoldDB" id="A0A0D0CTE3"/>
<evidence type="ECO:0000256" key="1">
    <source>
        <dbReference type="SAM" id="MobiDB-lite"/>
    </source>
</evidence>
<evidence type="ECO:0000313" key="3">
    <source>
        <dbReference type="Proteomes" id="UP000054538"/>
    </source>
</evidence>
<dbReference type="InParanoid" id="A0A0D0CTE3"/>
<dbReference type="HOGENOM" id="CLU_103856_0_0_1"/>
<accession>A0A0D0CTE3</accession>
<feature type="compositionally biased region" description="Basic and acidic residues" evidence="1">
    <location>
        <begin position="94"/>
        <end position="112"/>
    </location>
</feature>
<feature type="compositionally biased region" description="Polar residues" evidence="1">
    <location>
        <begin position="141"/>
        <end position="162"/>
    </location>
</feature>
<reference evidence="3" key="2">
    <citation type="submission" date="2015-01" db="EMBL/GenBank/DDBJ databases">
        <title>Evolutionary Origins and Diversification of the Mycorrhizal Mutualists.</title>
        <authorList>
            <consortium name="DOE Joint Genome Institute"/>
            <consortium name="Mycorrhizal Genomics Consortium"/>
            <person name="Kohler A."/>
            <person name="Kuo A."/>
            <person name="Nagy L.G."/>
            <person name="Floudas D."/>
            <person name="Copeland A."/>
            <person name="Barry K.W."/>
            <person name="Cichocki N."/>
            <person name="Veneault-Fourrey C."/>
            <person name="LaButti K."/>
            <person name="Lindquist E.A."/>
            <person name="Lipzen A."/>
            <person name="Lundell T."/>
            <person name="Morin E."/>
            <person name="Murat C."/>
            <person name="Riley R."/>
            <person name="Ohm R."/>
            <person name="Sun H."/>
            <person name="Tunlid A."/>
            <person name="Henrissat B."/>
            <person name="Grigoriev I.V."/>
            <person name="Hibbett D.S."/>
            <person name="Martin F."/>
        </authorList>
    </citation>
    <scope>NUCLEOTIDE SEQUENCE [LARGE SCALE GENOMIC DNA]</scope>
    <source>
        <strain evidence="3">Ve08.2h10</strain>
    </source>
</reference>
<evidence type="ECO:0000313" key="2">
    <source>
        <dbReference type="EMBL" id="KIK78678.1"/>
    </source>
</evidence>
<dbReference type="EMBL" id="KN826512">
    <property type="protein sequence ID" value="KIK78678.1"/>
    <property type="molecule type" value="Genomic_DNA"/>
</dbReference>
<name>A0A0D0CTE3_9AGAM</name>
<proteinExistence type="predicted"/>
<organism evidence="2 3">
    <name type="scientific">Paxillus rubicundulus Ve08.2h10</name>
    <dbReference type="NCBI Taxonomy" id="930991"/>
    <lineage>
        <taxon>Eukaryota</taxon>
        <taxon>Fungi</taxon>
        <taxon>Dikarya</taxon>
        <taxon>Basidiomycota</taxon>
        <taxon>Agaricomycotina</taxon>
        <taxon>Agaricomycetes</taxon>
        <taxon>Agaricomycetidae</taxon>
        <taxon>Boletales</taxon>
        <taxon>Paxilineae</taxon>
        <taxon>Paxillaceae</taxon>
        <taxon>Paxillus</taxon>
    </lineage>
</organism>